<accession>A0A6N7YH12</accession>
<dbReference type="SUPFAM" id="SSF53041">
    <property type="entry name" value="Resolvase-like"/>
    <property type="match status" value="1"/>
</dbReference>
<dbReference type="Proteomes" id="UP000433359">
    <property type="component" value="Unassembled WGS sequence"/>
</dbReference>
<sequence>MKMKKRIGIYHYQYYRGACKLCYRHFIQEMVESYEKCHEVAEEIYGKENCEFLHYTDFGQYDSENTDRPGFRRIMEAIEKKELDVVMCYGLNNITINEELLIKFYKYVRSQGMEFLTADHGRDAMKYIDIYIEKNNL</sequence>
<protein>
    <recommendedName>
        <fullName evidence="1">Resolvase/invertase-type recombinase catalytic domain-containing protein</fullName>
    </recommendedName>
</protein>
<comment type="caution">
    <text evidence="2">The sequence shown here is derived from an EMBL/GenBank/DDBJ whole genome shotgun (WGS) entry which is preliminary data.</text>
</comment>
<dbReference type="AlphaFoldDB" id="A0A6N7YH12"/>
<evidence type="ECO:0000259" key="1">
    <source>
        <dbReference type="Pfam" id="PF00239"/>
    </source>
</evidence>
<evidence type="ECO:0000313" key="3">
    <source>
        <dbReference type="Proteomes" id="UP000433359"/>
    </source>
</evidence>
<proteinExistence type="predicted"/>
<feature type="domain" description="Resolvase/invertase-type recombinase catalytic" evidence="1">
    <location>
        <begin position="45"/>
        <end position="124"/>
    </location>
</feature>
<evidence type="ECO:0000313" key="2">
    <source>
        <dbReference type="EMBL" id="MSU82995.1"/>
    </source>
</evidence>
<dbReference type="GO" id="GO:0000150">
    <property type="term" value="F:DNA strand exchange activity"/>
    <property type="evidence" value="ECO:0007669"/>
    <property type="project" value="InterPro"/>
</dbReference>
<gene>
    <name evidence="2" type="ORF">FYJ25_11785</name>
</gene>
<name>A0A6N7YH12_9FIRM</name>
<reference evidence="2 3" key="1">
    <citation type="submission" date="2019-08" db="EMBL/GenBank/DDBJ databases">
        <title>In-depth cultivation of the pig gut microbiome towards novel bacterial diversity and tailored functional studies.</title>
        <authorList>
            <person name="Wylensek D."/>
            <person name="Hitch T.C.A."/>
            <person name="Clavel T."/>
        </authorList>
    </citation>
    <scope>NUCLEOTIDE SEQUENCE [LARGE SCALE GENOMIC DNA]</scope>
    <source>
        <strain evidence="2 3">BSM-383-APC-4H</strain>
    </source>
</reference>
<dbReference type="InterPro" id="IPR006119">
    <property type="entry name" value="Resolv_N"/>
</dbReference>
<dbReference type="EMBL" id="VULP01000028">
    <property type="protein sequence ID" value="MSU82995.1"/>
    <property type="molecule type" value="Genomic_DNA"/>
</dbReference>
<dbReference type="GO" id="GO:0003677">
    <property type="term" value="F:DNA binding"/>
    <property type="evidence" value="ECO:0007669"/>
    <property type="project" value="InterPro"/>
</dbReference>
<dbReference type="InterPro" id="IPR036162">
    <property type="entry name" value="Resolvase-like_N_sf"/>
</dbReference>
<dbReference type="Pfam" id="PF00239">
    <property type="entry name" value="Resolvase"/>
    <property type="match status" value="1"/>
</dbReference>
<organism evidence="2 3">
    <name type="scientific">Anaerobutyricum soehngenii</name>
    <dbReference type="NCBI Taxonomy" id="105843"/>
    <lineage>
        <taxon>Bacteria</taxon>
        <taxon>Bacillati</taxon>
        <taxon>Bacillota</taxon>
        <taxon>Clostridia</taxon>
        <taxon>Lachnospirales</taxon>
        <taxon>Lachnospiraceae</taxon>
        <taxon>Anaerobutyricum</taxon>
    </lineage>
</organism>
<dbReference type="Gene3D" id="3.40.50.1390">
    <property type="entry name" value="Resolvase, N-terminal catalytic domain"/>
    <property type="match status" value="1"/>
</dbReference>